<dbReference type="Pfam" id="PF03481">
    <property type="entry name" value="Sua5_C"/>
    <property type="match status" value="1"/>
</dbReference>
<dbReference type="Gene3D" id="3.40.50.11030">
    <property type="entry name" value="Threonylcarbamoyl-AMP synthase, C-terminal domain"/>
    <property type="match status" value="1"/>
</dbReference>
<sequence>MNNRVNGLYKKFGLLTFDAKKEKNSDFLVKNLSATGNLKKAATNIYDALHNLEEYGIEIIFEELFVESAFGITMMDRLSKAAAINEQVAYNSEYIPVGINYQNLFQNSRV</sequence>
<dbReference type="RefSeq" id="WP_073169317.1">
    <property type="nucleotide sequence ID" value="NZ_FQZE01000015.1"/>
</dbReference>
<dbReference type="EMBL" id="FQZE01000015">
    <property type="protein sequence ID" value="SHJ29228.1"/>
    <property type="molecule type" value="Genomic_DNA"/>
</dbReference>
<dbReference type="InterPro" id="IPR005145">
    <property type="entry name" value="Sua5_C"/>
</dbReference>
<dbReference type="Proteomes" id="UP000184050">
    <property type="component" value="Unassembled WGS sequence"/>
</dbReference>
<gene>
    <name evidence="2" type="ORF">SAMN05444280_11581</name>
</gene>
<dbReference type="AlphaFoldDB" id="A0A1M6I427"/>
<evidence type="ECO:0000313" key="2">
    <source>
        <dbReference type="EMBL" id="SHJ29228.1"/>
    </source>
</evidence>
<keyword evidence="3" id="KW-1185">Reference proteome</keyword>
<evidence type="ECO:0000259" key="1">
    <source>
        <dbReference type="Pfam" id="PF03481"/>
    </source>
</evidence>
<name>A0A1M6I427_9BACT</name>
<evidence type="ECO:0000313" key="3">
    <source>
        <dbReference type="Proteomes" id="UP000184050"/>
    </source>
</evidence>
<organism evidence="2 3">
    <name type="scientific">Tangfeifania diversioriginum</name>
    <dbReference type="NCBI Taxonomy" id="1168035"/>
    <lineage>
        <taxon>Bacteria</taxon>
        <taxon>Pseudomonadati</taxon>
        <taxon>Bacteroidota</taxon>
        <taxon>Bacteroidia</taxon>
        <taxon>Marinilabiliales</taxon>
        <taxon>Prolixibacteraceae</taxon>
        <taxon>Tangfeifania</taxon>
    </lineage>
</organism>
<reference evidence="2 3" key="1">
    <citation type="submission" date="2016-11" db="EMBL/GenBank/DDBJ databases">
        <authorList>
            <person name="Jaros S."/>
            <person name="Januszkiewicz K."/>
            <person name="Wedrychowicz H."/>
        </authorList>
    </citation>
    <scope>NUCLEOTIDE SEQUENCE [LARGE SCALE GENOMIC DNA]</scope>
    <source>
        <strain evidence="2 3">DSM 27063</strain>
    </source>
</reference>
<protein>
    <submittedName>
        <fullName evidence="2">Putative GTP-binding controlling metal-binding</fullName>
    </submittedName>
</protein>
<dbReference type="STRING" id="1168035.SAMN05444280_11581"/>
<accession>A0A1M6I427</accession>
<dbReference type="InterPro" id="IPR038385">
    <property type="entry name" value="Sua5/YwlC_C"/>
</dbReference>
<dbReference type="OrthoDB" id="9814580at2"/>
<proteinExistence type="predicted"/>
<feature type="domain" description="Threonylcarbamoyl-AMP synthase C-terminal" evidence="1">
    <location>
        <begin position="9"/>
        <end position="83"/>
    </location>
</feature>